<feature type="domain" description="SF4 helicase" evidence="13">
    <location>
        <begin position="189"/>
        <end position="455"/>
    </location>
</feature>
<evidence type="ECO:0000256" key="7">
    <source>
        <dbReference type="ARBA" id="ARBA00022840"/>
    </source>
</evidence>
<dbReference type="Gene3D" id="1.10.860.10">
    <property type="entry name" value="DNAb Helicase, Chain A"/>
    <property type="match status" value="1"/>
</dbReference>
<keyword evidence="8 12" id="KW-0238">DNA-binding</keyword>
<comment type="function">
    <text evidence="12">The main replicative DNA helicase, it participates in initiation and elongation during chromosome replication. Travels ahead of the DNA replisome, separating dsDNA into templates for DNA synthesis. A processive ATP-dependent 5'-3' DNA helicase it has DNA-dependent ATPase activity.</text>
</comment>
<evidence type="ECO:0000256" key="2">
    <source>
        <dbReference type="ARBA" id="ARBA00022515"/>
    </source>
</evidence>
<keyword evidence="9" id="KW-0413">Isomerase</keyword>
<evidence type="ECO:0000256" key="4">
    <source>
        <dbReference type="ARBA" id="ARBA00022741"/>
    </source>
</evidence>
<dbReference type="InterPro" id="IPR016136">
    <property type="entry name" value="DNA_helicase_N/primase_C"/>
</dbReference>
<dbReference type="NCBIfam" id="NF005424">
    <property type="entry name" value="PRK07004.1"/>
    <property type="match status" value="1"/>
</dbReference>
<dbReference type="Gene3D" id="3.40.50.300">
    <property type="entry name" value="P-loop containing nucleotide triphosphate hydrolases"/>
    <property type="match status" value="1"/>
</dbReference>
<dbReference type="Pfam" id="PF03796">
    <property type="entry name" value="DnaB_C"/>
    <property type="match status" value="1"/>
</dbReference>
<name>A0ABR6ZE29_9BURK</name>
<dbReference type="EMBL" id="JACOFX010000013">
    <property type="protein sequence ID" value="MBC3909990.1"/>
    <property type="molecule type" value="Genomic_DNA"/>
</dbReference>
<keyword evidence="7 12" id="KW-0067">ATP-binding</keyword>
<dbReference type="SMART" id="SM00382">
    <property type="entry name" value="AAA"/>
    <property type="match status" value="1"/>
</dbReference>
<comment type="catalytic activity">
    <reaction evidence="10 12">
        <text>ATP + H2O = ADP + phosphate + H(+)</text>
        <dbReference type="Rhea" id="RHEA:13065"/>
        <dbReference type="ChEBI" id="CHEBI:15377"/>
        <dbReference type="ChEBI" id="CHEBI:15378"/>
        <dbReference type="ChEBI" id="CHEBI:30616"/>
        <dbReference type="ChEBI" id="CHEBI:43474"/>
        <dbReference type="ChEBI" id="CHEBI:456216"/>
        <dbReference type="EC" id="5.6.2.3"/>
    </reaction>
</comment>
<keyword evidence="2 12" id="KW-0639">Primosome</keyword>
<evidence type="ECO:0000256" key="12">
    <source>
        <dbReference type="RuleBase" id="RU362085"/>
    </source>
</evidence>
<gene>
    <name evidence="14" type="ORF">H8L47_20710</name>
</gene>
<dbReference type="NCBIfam" id="TIGR00665">
    <property type="entry name" value="DnaB"/>
    <property type="match status" value="1"/>
</dbReference>
<dbReference type="Proteomes" id="UP000646911">
    <property type="component" value="Unassembled WGS sequence"/>
</dbReference>
<dbReference type="PANTHER" id="PTHR30153:SF2">
    <property type="entry name" value="REPLICATIVE DNA HELICASE"/>
    <property type="match status" value="1"/>
</dbReference>
<reference evidence="14 15" key="1">
    <citation type="submission" date="2020-08" db="EMBL/GenBank/DDBJ databases">
        <title>Novel species isolated from subtropical streams in China.</title>
        <authorList>
            <person name="Lu H."/>
        </authorList>
    </citation>
    <scope>NUCLEOTIDE SEQUENCE [LARGE SCALE GENOMIC DNA]</scope>
    <source>
        <strain evidence="14 15">NL8W</strain>
    </source>
</reference>
<evidence type="ECO:0000313" key="14">
    <source>
        <dbReference type="EMBL" id="MBC3909990.1"/>
    </source>
</evidence>
<evidence type="ECO:0000256" key="8">
    <source>
        <dbReference type="ARBA" id="ARBA00023125"/>
    </source>
</evidence>
<evidence type="ECO:0000259" key="13">
    <source>
        <dbReference type="PROSITE" id="PS51199"/>
    </source>
</evidence>
<dbReference type="CDD" id="cd00984">
    <property type="entry name" value="DnaB_C"/>
    <property type="match status" value="1"/>
</dbReference>
<dbReference type="RefSeq" id="WP_186955499.1">
    <property type="nucleotide sequence ID" value="NZ_JACOFX010000013.1"/>
</dbReference>
<evidence type="ECO:0000256" key="5">
    <source>
        <dbReference type="ARBA" id="ARBA00022801"/>
    </source>
</evidence>
<protein>
    <recommendedName>
        <fullName evidence="11 12">Replicative DNA helicase</fullName>
        <ecNumber evidence="11 12">5.6.2.3</ecNumber>
    </recommendedName>
</protein>
<keyword evidence="3 12" id="KW-0235">DNA replication</keyword>
<dbReference type="Pfam" id="PF00772">
    <property type="entry name" value="DnaB"/>
    <property type="match status" value="1"/>
</dbReference>
<sequence>MKAGSDPQVDALRVPPHSIEAEQSVLGGLLLDNAAWDRIADFIGEEDFYRYDHRIIFQCMVKLINSSRPADVITVFEALTSTGKAEDAGGLTYLNALAQNTPSAANIRRYAEIVRDRGVLRKLITVADEISGNAFNPQGKEVKQMLDEAESKIFAIAEEGARGAQGFQAIQPLLTQVVERIDELYNRDNQNDITGVPTGFTDLDKMTSGLQPGDLVIVAGRPSMGKTAFSLNIGENVAIDSGLPVAVFSMEMGGAQLAMRMLGSVGRLDQSRLRVGKLTDEDWPRLTHAIQKMNEAQLYIDETPALSSIELRARSRRLARQCGKLGLVIVDYLQLMSANSAGENRATEISEISRNLKGLAKELHCPVIALSQLNRSLEQRPNKRPVMSDLRESGAIEQDADVIMFIYRDQVYNPDSPDKGTAEIIIGKQRNGPIGSVRLTFLGEYTKFDNYVGSLSIYGDSE</sequence>
<keyword evidence="15" id="KW-1185">Reference proteome</keyword>
<dbReference type="EC" id="5.6.2.3" evidence="11 12"/>
<dbReference type="NCBIfam" id="NF004384">
    <property type="entry name" value="PRK05748.1"/>
    <property type="match status" value="1"/>
</dbReference>
<evidence type="ECO:0000256" key="11">
    <source>
        <dbReference type="NCBIfam" id="TIGR00665"/>
    </source>
</evidence>
<proteinExistence type="inferred from homology"/>
<keyword evidence="4 12" id="KW-0547">Nucleotide-binding</keyword>
<dbReference type="InterPro" id="IPR007693">
    <property type="entry name" value="DNA_helicase_DnaB-like_N"/>
</dbReference>
<keyword evidence="6 12" id="KW-0347">Helicase</keyword>
<evidence type="ECO:0000256" key="9">
    <source>
        <dbReference type="ARBA" id="ARBA00023235"/>
    </source>
</evidence>
<organism evidence="14 15">
    <name type="scientific">Undibacterium umbellatum</name>
    <dbReference type="NCBI Taxonomy" id="2762300"/>
    <lineage>
        <taxon>Bacteria</taxon>
        <taxon>Pseudomonadati</taxon>
        <taxon>Pseudomonadota</taxon>
        <taxon>Betaproteobacteria</taxon>
        <taxon>Burkholderiales</taxon>
        <taxon>Oxalobacteraceae</taxon>
        <taxon>Undibacterium</taxon>
    </lineage>
</organism>
<dbReference type="InterPro" id="IPR007694">
    <property type="entry name" value="DNA_helicase_DnaB-like_C"/>
</dbReference>
<evidence type="ECO:0000256" key="1">
    <source>
        <dbReference type="ARBA" id="ARBA00008428"/>
    </source>
</evidence>
<keyword evidence="5 12" id="KW-0378">Hydrolase</keyword>
<evidence type="ECO:0000256" key="3">
    <source>
        <dbReference type="ARBA" id="ARBA00022705"/>
    </source>
</evidence>
<dbReference type="GO" id="GO:0004386">
    <property type="term" value="F:helicase activity"/>
    <property type="evidence" value="ECO:0007669"/>
    <property type="project" value="UniProtKB-KW"/>
</dbReference>
<dbReference type="SUPFAM" id="SSF52540">
    <property type="entry name" value="P-loop containing nucleoside triphosphate hydrolases"/>
    <property type="match status" value="1"/>
</dbReference>
<comment type="similarity">
    <text evidence="1 12">Belongs to the helicase family. DnaB subfamily.</text>
</comment>
<dbReference type="InterPro" id="IPR007692">
    <property type="entry name" value="DNA_helicase_DnaB"/>
</dbReference>
<accession>A0ABR6ZE29</accession>
<dbReference type="SUPFAM" id="SSF48024">
    <property type="entry name" value="N-terminal domain of DnaB helicase"/>
    <property type="match status" value="1"/>
</dbReference>
<evidence type="ECO:0000256" key="10">
    <source>
        <dbReference type="ARBA" id="ARBA00048954"/>
    </source>
</evidence>
<evidence type="ECO:0000256" key="6">
    <source>
        <dbReference type="ARBA" id="ARBA00022806"/>
    </source>
</evidence>
<dbReference type="PROSITE" id="PS51199">
    <property type="entry name" value="SF4_HELICASE"/>
    <property type="match status" value="1"/>
</dbReference>
<evidence type="ECO:0000313" key="15">
    <source>
        <dbReference type="Proteomes" id="UP000646911"/>
    </source>
</evidence>
<dbReference type="InterPro" id="IPR027417">
    <property type="entry name" value="P-loop_NTPase"/>
</dbReference>
<comment type="caution">
    <text evidence="14">The sequence shown here is derived from an EMBL/GenBank/DDBJ whole genome shotgun (WGS) entry which is preliminary data.</text>
</comment>
<dbReference type="InterPro" id="IPR036185">
    <property type="entry name" value="DNA_heli_DnaB-like_N_sf"/>
</dbReference>
<dbReference type="PANTHER" id="PTHR30153">
    <property type="entry name" value="REPLICATIVE DNA HELICASE DNAB"/>
    <property type="match status" value="1"/>
</dbReference>
<dbReference type="InterPro" id="IPR003593">
    <property type="entry name" value="AAA+_ATPase"/>
</dbReference>